<name>A0A4R3N8B3_9GAMM</name>
<evidence type="ECO:0000256" key="6">
    <source>
        <dbReference type="ARBA" id="ARBA00022840"/>
    </source>
</evidence>
<organism evidence="15 16">
    <name type="scientific">Thermomonas haemolytica</name>
    <dbReference type="NCBI Taxonomy" id="141949"/>
    <lineage>
        <taxon>Bacteria</taxon>
        <taxon>Pseudomonadati</taxon>
        <taxon>Pseudomonadota</taxon>
        <taxon>Gammaproteobacteria</taxon>
        <taxon>Lysobacterales</taxon>
        <taxon>Lysobacteraceae</taxon>
        <taxon>Thermomonas</taxon>
    </lineage>
</organism>
<evidence type="ECO:0000256" key="3">
    <source>
        <dbReference type="ARBA" id="ARBA00022475"/>
    </source>
</evidence>
<keyword evidence="11 13" id="KW-0066">ATP synthesis</keyword>
<dbReference type="SMART" id="SM00382">
    <property type="entry name" value="AAA"/>
    <property type="match status" value="1"/>
</dbReference>
<evidence type="ECO:0000313" key="15">
    <source>
        <dbReference type="EMBL" id="TCT24741.1"/>
    </source>
</evidence>
<evidence type="ECO:0000256" key="10">
    <source>
        <dbReference type="ARBA" id="ARBA00023196"/>
    </source>
</evidence>
<dbReference type="SUPFAM" id="SSF50615">
    <property type="entry name" value="N-terminal domain of alpha and beta subunits of F1 ATP synthase"/>
    <property type="match status" value="1"/>
</dbReference>
<dbReference type="InterPro" id="IPR020003">
    <property type="entry name" value="ATPase_a/bsu_AS"/>
</dbReference>
<keyword evidence="3 13" id="KW-1003">Cell membrane</keyword>
<dbReference type="Proteomes" id="UP000295414">
    <property type="component" value="Unassembled WGS sequence"/>
</dbReference>
<dbReference type="InterPro" id="IPR027417">
    <property type="entry name" value="P-loop_NTPase"/>
</dbReference>
<dbReference type="SUPFAM" id="SSF52540">
    <property type="entry name" value="P-loop containing nucleoside triphosphate hydrolases"/>
    <property type="match status" value="1"/>
</dbReference>
<dbReference type="PROSITE" id="PS00152">
    <property type="entry name" value="ATPASE_ALPHA_BETA"/>
    <property type="match status" value="1"/>
</dbReference>
<feature type="domain" description="AAA+ ATPase" evidence="14">
    <location>
        <begin position="141"/>
        <end position="333"/>
    </location>
</feature>
<dbReference type="EMBL" id="SMAP01000003">
    <property type="protein sequence ID" value="TCT24741.1"/>
    <property type="molecule type" value="Genomic_DNA"/>
</dbReference>
<evidence type="ECO:0000256" key="8">
    <source>
        <dbReference type="ARBA" id="ARBA00023065"/>
    </source>
</evidence>
<dbReference type="InterPro" id="IPR004100">
    <property type="entry name" value="ATPase_F1/V1/A1_a/bsu_N"/>
</dbReference>
<proteinExistence type="inferred from homology"/>
<comment type="caution">
    <text evidence="15">The sequence shown here is derived from an EMBL/GenBank/DDBJ whole genome shotgun (WGS) entry which is preliminary data.</text>
</comment>
<dbReference type="GO" id="GO:0046933">
    <property type="term" value="F:proton-transporting ATP synthase activity, rotational mechanism"/>
    <property type="evidence" value="ECO:0007669"/>
    <property type="project" value="UniProtKB-UniRule"/>
</dbReference>
<evidence type="ECO:0000256" key="7">
    <source>
        <dbReference type="ARBA" id="ARBA00022967"/>
    </source>
</evidence>
<dbReference type="PANTHER" id="PTHR15184:SF71">
    <property type="entry name" value="ATP SYNTHASE SUBUNIT BETA, MITOCHONDRIAL"/>
    <property type="match status" value="1"/>
</dbReference>
<dbReference type="InterPro" id="IPR055190">
    <property type="entry name" value="ATP-synt_VA_C"/>
</dbReference>
<dbReference type="EC" id="7.1.2.2" evidence="13"/>
<evidence type="ECO:0000313" key="16">
    <source>
        <dbReference type="Proteomes" id="UP000295414"/>
    </source>
</evidence>
<keyword evidence="4 13" id="KW-0547">Nucleotide-binding</keyword>
<keyword evidence="8 13" id="KW-0406">Ion transport</keyword>
<dbReference type="OrthoDB" id="9801639at2"/>
<evidence type="ECO:0000256" key="4">
    <source>
        <dbReference type="ARBA" id="ARBA00022741"/>
    </source>
</evidence>
<dbReference type="Gene3D" id="3.40.50.300">
    <property type="entry name" value="P-loop containing nucleotide triphosphate hydrolases"/>
    <property type="match status" value="1"/>
</dbReference>
<comment type="function">
    <text evidence="13">Produces ATP from ADP in the presence of a proton gradient across the membrane. The catalytic sites are hosted primarily by the beta subunits.</text>
</comment>
<dbReference type="Pfam" id="PF02874">
    <property type="entry name" value="ATP-synt_ab_N"/>
    <property type="match status" value="1"/>
</dbReference>
<dbReference type="FunFam" id="3.40.50.300:FF:000004">
    <property type="entry name" value="ATP synthase subunit beta"/>
    <property type="match status" value="1"/>
</dbReference>
<protein>
    <recommendedName>
        <fullName evidence="13">ATP synthase subunit beta</fullName>
        <ecNumber evidence="13">7.1.2.2</ecNumber>
    </recommendedName>
    <alternativeName>
        <fullName evidence="13">ATP synthase F1 sector subunit beta</fullName>
    </alternativeName>
    <alternativeName>
        <fullName evidence="13">F-ATPase subunit beta</fullName>
    </alternativeName>
</protein>
<gene>
    <name evidence="13" type="primary">atpD</name>
    <name evidence="15" type="ORF">EDC34_10380</name>
</gene>
<dbReference type="RefSeq" id="WP_114959778.1">
    <property type="nucleotide sequence ID" value="NZ_MSZW01000043.1"/>
</dbReference>
<keyword evidence="2 13" id="KW-0813">Transport</keyword>
<dbReference type="InterPro" id="IPR000194">
    <property type="entry name" value="ATPase_F1/V1/A1_a/bsu_nucl-bd"/>
</dbReference>
<dbReference type="GO" id="GO:0045259">
    <property type="term" value="C:proton-transporting ATP synthase complex"/>
    <property type="evidence" value="ECO:0007669"/>
    <property type="project" value="UniProtKB-KW"/>
</dbReference>
<keyword evidence="16" id="KW-1185">Reference proteome</keyword>
<comment type="similarity">
    <text evidence="12">Belongs to the ATPase alpha/beta chains family. T3SS ATPase subfamily.</text>
</comment>
<dbReference type="CDD" id="cd01133">
    <property type="entry name" value="F1-ATPase_beta_CD"/>
    <property type="match status" value="1"/>
</dbReference>
<reference evidence="15 16" key="1">
    <citation type="submission" date="2019-03" db="EMBL/GenBank/DDBJ databases">
        <title>Genomic Encyclopedia of Type Strains, Phase IV (KMG-IV): sequencing the most valuable type-strain genomes for metagenomic binning, comparative biology and taxonomic classification.</title>
        <authorList>
            <person name="Goeker M."/>
        </authorList>
    </citation>
    <scope>NUCLEOTIDE SEQUENCE [LARGE SCALE GENOMIC DNA]</scope>
    <source>
        <strain evidence="15 16">DSM 13605</strain>
    </source>
</reference>
<dbReference type="Gene3D" id="1.10.1140.10">
    <property type="entry name" value="Bovine Mitochondrial F1-atpase, Atp Synthase Beta Chain, Chain D, domain 3"/>
    <property type="match status" value="1"/>
</dbReference>
<dbReference type="InterPro" id="IPR050053">
    <property type="entry name" value="ATPase_alpha/beta_chains"/>
</dbReference>
<keyword evidence="9 13" id="KW-0472">Membrane</keyword>
<accession>A0A4R3N8B3</accession>
<dbReference type="CDD" id="cd18110">
    <property type="entry name" value="ATP-synt_F1_beta_C"/>
    <property type="match status" value="1"/>
</dbReference>
<dbReference type="SUPFAM" id="SSF47917">
    <property type="entry name" value="C-terminal domain of alpha and beta subunits of F1 ATP synthase"/>
    <property type="match status" value="1"/>
</dbReference>
<feature type="binding site" evidence="13">
    <location>
        <begin position="149"/>
        <end position="156"/>
    </location>
    <ligand>
        <name>ATP</name>
        <dbReference type="ChEBI" id="CHEBI:30616"/>
    </ligand>
</feature>
<dbReference type="GO" id="GO:0005886">
    <property type="term" value="C:plasma membrane"/>
    <property type="evidence" value="ECO:0007669"/>
    <property type="project" value="UniProtKB-SubCell"/>
</dbReference>
<evidence type="ECO:0000256" key="5">
    <source>
        <dbReference type="ARBA" id="ARBA00022781"/>
    </source>
</evidence>
<dbReference type="InterPro" id="IPR005722">
    <property type="entry name" value="ATP_synth_F1_bsu"/>
</dbReference>
<dbReference type="CDD" id="cd18115">
    <property type="entry name" value="ATP-synt_F1_beta_N"/>
    <property type="match status" value="1"/>
</dbReference>
<keyword evidence="10 13" id="KW-0139">CF(1)</keyword>
<dbReference type="Pfam" id="PF22919">
    <property type="entry name" value="ATP-synt_VA_C"/>
    <property type="match status" value="1"/>
</dbReference>
<evidence type="ECO:0000256" key="12">
    <source>
        <dbReference type="ARBA" id="ARBA00024342"/>
    </source>
</evidence>
<dbReference type="FunFam" id="1.10.1140.10:FF:000001">
    <property type="entry name" value="ATP synthase subunit beta"/>
    <property type="match status" value="1"/>
</dbReference>
<keyword evidence="6 13" id="KW-0067">ATP-binding</keyword>
<comment type="subcellular location">
    <subcellularLocation>
        <location evidence="13">Cell membrane</location>
        <topology evidence="13">Peripheral membrane protein</topology>
    </subcellularLocation>
    <subcellularLocation>
        <location evidence="1">Membrane</location>
        <topology evidence="1">Peripheral membrane protein</topology>
    </subcellularLocation>
</comment>
<evidence type="ECO:0000256" key="9">
    <source>
        <dbReference type="ARBA" id="ARBA00023136"/>
    </source>
</evidence>
<dbReference type="GO" id="GO:0005524">
    <property type="term" value="F:ATP binding"/>
    <property type="evidence" value="ECO:0007669"/>
    <property type="project" value="UniProtKB-UniRule"/>
</dbReference>
<keyword evidence="5 13" id="KW-0375">Hydrogen ion transport</keyword>
<dbReference type="PANTHER" id="PTHR15184">
    <property type="entry name" value="ATP SYNTHASE"/>
    <property type="match status" value="1"/>
</dbReference>
<dbReference type="HAMAP" id="MF_01347">
    <property type="entry name" value="ATP_synth_beta_bact"/>
    <property type="match status" value="1"/>
</dbReference>
<comment type="catalytic activity">
    <reaction evidence="13">
        <text>ATP + H2O + 4 H(+)(in) = ADP + phosphate + 5 H(+)(out)</text>
        <dbReference type="Rhea" id="RHEA:57720"/>
        <dbReference type="ChEBI" id="CHEBI:15377"/>
        <dbReference type="ChEBI" id="CHEBI:15378"/>
        <dbReference type="ChEBI" id="CHEBI:30616"/>
        <dbReference type="ChEBI" id="CHEBI:43474"/>
        <dbReference type="ChEBI" id="CHEBI:456216"/>
        <dbReference type="EC" id="7.1.2.2"/>
    </reaction>
</comment>
<sequence length="468" mass="50665">MSNQGKVVQIIGAVVDVEFPRESVPKVYDALKVQGTAITLEVQQQLGDGVVRTIALGSTDGLKRGLLAENTGRAIAVPVGKGTLGRIMDVLGNPIDEAGPVQADTTWEIHRAAPSYEDQAATTELLETGIKVIDLMCPFAKGGKVGLFGGAGVGKTVNMMELINNIATEHSGLSVFAGVGERTREGNDFYHEMQESGVVNVQEHAKSKVAMVYGQMNEPPGNRLRVALTGLTMAEYFRDEGRDVLLFIDNIYRYTLAGTEVSALLGRMPSAVGYQPTLAEEMGVLQERITSTKTGSITSIQAVYVPADDLTDPSPATTFAHLDATVVLSRSIASLGIYPAVDPLDSTSRQMDPLVIGNEHYETAQRVQQTLQKYKELKDIIAILGMDELSEEDKLAVARARKIERFFSQPFHVAEVFTGSPGKYVPLKETIRGFKGIVDGDYDHLPEQAFYMVGTIDEAVEKAKKLAA</sequence>
<evidence type="ECO:0000256" key="13">
    <source>
        <dbReference type="HAMAP-Rule" id="MF_01347"/>
    </source>
</evidence>
<dbReference type="Pfam" id="PF00006">
    <property type="entry name" value="ATP-synt_ab"/>
    <property type="match status" value="1"/>
</dbReference>
<dbReference type="Gene3D" id="2.40.10.170">
    <property type="match status" value="1"/>
</dbReference>
<keyword evidence="7 13" id="KW-1278">Translocase</keyword>
<dbReference type="InterPro" id="IPR024034">
    <property type="entry name" value="ATPase_F1/V1_b/a_C"/>
</dbReference>
<evidence type="ECO:0000256" key="11">
    <source>
        <dbReference type="ARBA" id="ARBA00023310"/>
    </source>
</evidence>
<evidence type="ECO:0000256" key="1">
    <source>
        <dbReference type="ARBA" id="ARBA00004170"/>
    </source>
</evidence>
<dbReference type="AlphaFoldDB" id="A0A4R3N8B3"/>
<dbReference type="InterPro" id="IPR003593">
    <property type="entry name" value="AAA+_ATPase"/>
</dbReference>
<evidence type="ECO:0000259" key="14">
    <source>
        <dbReference type="SMART" id="SM00382"/>
    </source>
</evidence>
<dbReference type="InterPro" id="IPR036121">
    <property type="entry name" value="ATPase_F1/V1/A1_a/bsu_N_sf"/>
</dbReference>
<dbReference type="NCBIfam" id="TIGR01039">
    <property type="entry name" value="atpD"/>
    <property type="match status" value="1"/>
</dbReference>
<evidence type="ECO:0000256" key="2">
    <source>
        <dbReference type="ARBA" id="ARBA00022448"/>
    </source>
</evidence>